<feature type="compositionally biased region" description="Low complexity" evidence="3">
    <location>
        <begin position="337"/>
        <end position="346"/>
    </location>
</feature>
<feature type="compositionally biased region" description="Gly residues" evidence="3">
    <location>
        <begin position="411"/>
        <end position="427"/>
    </location>
</feature>
<dbReference type="Pfam" id="PF01553">
    <property type="entry name" value="Acyltransferase"/>
    <property type="match status" value="1"/>
</dbReference>
<dbReference type="Proteomes" id="UP000317881">
    <property type="component" value="Unassembled WGS sequence"/>
</dbReference>
<feature type="domain" description="Phospholipid/glycerol acyltransferase" evidence="4">
    <location>
        <begin position="41"/>
        <end position="159"/>
    </location>
</feature>
<organism evidence="5 6">
    <name type="scientific">Streptomyces spinoverrucosus</name>
    <dbReference type="NCBI Taxonomy" id="284043"/>
    <lineage>
        <taxon>Bacteria</taxon>
        <taxon>Bacillati</taxon>
        <taxon>Actinomycetota</taxon>
        <taxon>Actinomycetes</taxon>
        <taxon>Kitasatosporales</taxon>
        <taxon>Streptomycetaceae</taxon>
        <taxon>Streptomyces</taxon>
    </lineage>
</organism>
<dbReference type="EMBL" id="BJND01000033">
    <property type="protein sequence ID" value="GEC06958.1"/>
    <property type="molecule type" value="Genomic_DNA"/>
</dbReference>
<protein>
    <recommendedName>
        <fullName evidence="4">Phospholipid/glycerol acyltransferase domain-containing protein</fullName>
    </recommendedName>
</protein>
<keyword evidence="2" id="KW-0012">Acyltransferase</keyword>
<feature type="compositionally biased region" description="Basic and acidic residues" evidence="3">
    <location>
        <begin position="219"/>
        <end position="249"/>
    </location>
</feature>
<feature type="compositionally biased region" description="Gly residues" evidence="3">
    <location>
        <begin position="317"/>
        <end position="333"/>
    </location>
</feature>
<feature type="region of interest" description="Disordered" evidence="3">
    <location>
        <begin position="219"/>
        <end position="427"/>
    </location>
</feature>
<reference evidence="5 6" key="1">
    <citation type="submission" date="2019-06" db="EMBL/GenBank/DDBJ databases">
        <title>Whole genome shotgun sequence of Streptomyces spinoverrucosus NBRC 14228.</title>
        <authorList>
            <person name="Hosoyama A."/>
            <person name="Uohara A."/>
            <person name="Ohji S."/>
            <person name="Ichikawa N."/>
        </authorList>
    </citation>
    <scope>NUCLEOTIDE SEQUENCE [LARGE SCALE GENOMIC DNA]</scope>
    <source>
        <strain evidence="5 6">NBRC 14228</strain>
    </source>
</reference>
<feature type="compositionally biased region" description="Basic and acidic residues" evidence="3">
    <location>
        <begin position="367"/>
        <end position="385"/>
    </location>
</feature>
<dbReference type="CDD" id="cd07989">
    <property type="entry name" value="LPLAT_AGPAT-like"/>
    <property type="match status" value="1"/>
</dbReference>
<evidence type="ECO:0000256" key="2">
    <source>
        <dbReference type="ARBA" id="ARBA00023315"/>
    </source>
</evidence>
<keyword evidence="1" id="KW-0808">Transferase</keyword>
<keyword evidence="6" id="KW-1185">Reference proteome</keyword>
<dbReference type="PANTHER" id="PTHR10434:SF55">
    <property type="entry name" value="POSSIBLE ACYLTRANSFERASE"/>
    <property type="match status" value="1"/>
</dbReference>
<comment type="caution">
    <text evidence="5">The sequence shown here is derived from an EMBL/GenBank/DDBJ whole genome shotgun (WGS) entry which is preliminary data.</text>
</comment>
<evidence type="ECO:0000259" key="4">
    <source>
        <dbReference type="SMART" id="SM00563"/>
    </source>
</evidence>
<dbReference type="SUPFAM" id="SSF69593">
    <property type="entry name" value="Glycerol-3-phosphate (1)-acyltransferase"/>
    <property type="match status" value="1"/>
</dbReference>
<dbReference type="GO" id="GO:0005886">
    <property type="term" value="C:plasma membrane"/>
    <property type="evidence" value="ECO:0007669"/>
    <property type="project" value="TreeGrafter"/>
</dbReference>
<sequence>MPRRRIGFWYRFAAVICKPPLVVLLKRDWRGMEHIPAEGGFITVVNHNSHVDPFAYAHFQYNTGRVPRFLAKSGLFKKGFIGAAMRGTGQIPVYRESTDALSAFRAAIDAVERGECVAFYPEGTITRDPNGWPMTGKTGAARVALKTKCPVVPVAQWGANELLPPYAKKPNLLPRKTHHVLAGPPVDLSRFYGKDMTAEVLKEATEVIMAAITRQLEEIRGERAPETPYDPKRERIEQRRRTEAQKEGRTAAAGMGREAAGQPGRGTGPDAADPSGREAGSDAGDPSGREAGSDAGDPSGREAGSDVADRSRREAGSGAGDPSGREAGSGAGDPSGREAGSGVAGESGRESGGEPGRRVVGQSGRGTGRDVAGDSGREFAGEPGRRVVGQSGRGTGRGAAGESGREFVGEPGRGVAGQAGGEEGLGK</sequence>
<dbReference type="InterPro" id="IPR002123">
    <property type="entry name" value="Plipid/glycerol_acylTrfase"/>
</dbReference>
<evidence type="ECO:0000313" key="6">
    <source>
        <dbReference type="Proteomes" id="UP000317881"/>
    </source>
</evidence>
<accession>A0A4Y3VLC7</accession>
<feature type="compositionally biased region" description="Basic and acidic residues" evidence="3">
    <location>
        <begin position="299"/>
        <end position="315"/>
    </location>
</feature>
<evidence type="ECO:0000256" key="3">
    <source>
        <dbReference type="SAM" id="MobiDB-lite"/>
    </source>
</evidence>
<dbReference type="SMART" id="SM00563">
    <property type="entry name" value="PlsC"/>
    <property type="match status" value="1"/>
</dbReference>
<dbReference type="GO" id="GO:0003841">
    <property type="term" value="F:1-acylglycerol-3-phosphate O-acyltransferase activity"/>
    <property type="evidence" value="ECO:0007669"/>
    <property type="project" value="TreeGrafter"/>
</dbReference>
<evidence type="ECO:0000256" key="1">
    <source>
        <dbReference type="ARBA" id="ARBA00022679"/>
    </source>
</evidence>
<dbReference type="GO" id="GO:0006654">
    <property type="term" value="P:phosphatidic acid biosynthetic process"/>
    <property type="evidence" value="ECO:0007669"/>
    <property type="project" value="TreeGrafter"/>
</dbReference>
<proteinExistence type="predicted"/>
<feature type="compositionally biased region" description="Basic and acidic residues" evidence="3">
    <location>
        <begin position="347"/>
        <end position="357"/>
    </location>
</feature>
<dbReference type="AlphaFoldDB" id="A0A4Y3VLC7"/>
<dbReference type="PANTHER" id="PTHR10434">
    <property type="entry name" value="1-ACYL-SN-GLYCEROL-3-PHOSPHATE ACYLTRANSFERASE"/>
    <property type="match status" value="1"/>
</dbReference>
<feature type="compositionally biased region" description="Gly residues" evidence="3">
    <location>
        <begin position="391"/>
        <end position="401"/>
    </location>
</feature>
<evidence type="ECO:0000313" key="5">
    <source>
        <dbReference type="EMBL" id="GEC06958.1"/>
    </source>
</evidence>
<gene>
    <name evidence="5" type="ORF">SSP24_46130</name>
</gene>
<name>A0A4Y3VLC7_9ACTN</name>